<evidence type="ECO:0000313" key="3">
    <source>
        <dbReference type="EMBL" id="KJF16205.1"/>
    </source>
</evidence>
<organism evidence="3 4">
    <name type="scientific">Acidithrix ferrooxidans</name>
    <dbReference type="NCBI Taxonomy" id="1280514"/>
    <lineage>
        <taxon>Bacteria</taxon>
        <taxon>Bacillati</taxon>
        <taxon>Actinomycetota</taxon>
        <taxon>Acidimicrobiia</taxon>
        <taxon>Acidimicrobiales</taxon>
        <taxon>Acidimicrobiaceae</taxon>
        <taxon>Acidithrix</taxon>
    </lineage>
</organism>
<dbReference type="EC" id="3.1.1.83" evidence="3"/>
<reference evidence="3 4" key="1">
    <citation type="submission" date="2015-01" db="EMBL/GenBank/DDBJ databases">
        <title>Draft genome of the acidophilic iron oxidizer Acidithrix ferrooxidans strain Py-F3.</title>
        <authorList>
            <person name="Poehlein A."/>
            <person name="Eisen S."/>
            <person name="Schloemann M."/>
            <person name="Johnson B.D."/>
            <person name="Daniel R."/>
            <person name="Muehling M."/>
        </authorList>
    </citation>
    <scope>NUCLEOTIDE SEQUENCE [LARGE SCALE GENOMIC DNA]</scope>
    <source>
        <strain evidence="3 4">Py-F3</strain>
    </source>
</reference>
<keyword evidence="4" id="KW-1185">Reference proteome</keyword>
<dbReference type="SUPFAM" id="SSF53474">
    <property type="entry name" value="alpha/beta-Hydrolases"/>
    <property type="match status" value="1"/>
</dbReference>
<dbReference type="Pfam" id="PF07859">
    <property type="entry name" value="Abhydrolase_3"/>
    <property type="match status" value="1"/>
</dbReference>
<dbReference type="InterPro" id="IPR013094">
    <property type="entry name" value="AB_hydrolase_3"/>
</dbReference>
<dbReference type="InterPro" id="IPR050300">
    <property type="entry name" value="GDXG_lipolytic_enzyme"/>
</dbReference>
<protein>
    <submittedName>
        <fullName evidence="3">Monoterpene epsilon-lactone hydrolase</fullName>
        <ecNumber evidence="3">3.1.1.83</ecNumber>
    </submittedName>
</protein>
<accession>A0A0D8HE19</accession>
<dbReference type="PANTHER" id="PTHR48081">
    <property type="entry name" value="AB HYDROLASE SUPERFAMILY PROTEIN C4A8.06C"/>
    <property type="match status" value="1"/>
</dbReference>
<dbReference type="Gene3D" id="3.40.50.1820">
    <property type="entry name" value="alpha/beta hydrolase"/>
    <property type="match status" value="1"/>
</dbReference>
<dbReference type="RefSeq" id="WP_052606618.1">
    <property type="nucleotide sequence ID" value="NZ_JXYS01000093.1"/>
</dbReference>
<dbReference type="GO" id="GO:0016787">
    <property type="term" value="F:hydrolase activity"/>
    <property type="evidence" value="ECO:0007669"/>
    <property type="project" value="UniProtKB-KW"/>
</dbReference>
<evidence type="ECO:0000313" key="4">
    <source>
        <dbReference type="Proteomes" id="UP000032360"/>
    </source>
</evidence>
<evidence type="ECO:0000259" key="2">
    <source>
        <dbReference type="Pfam" id="PF07859"/>
    </source>
</evidence>
<comment type="caution">
    <text evidence="3">The sequence shown here is derived from an EMBL/GenBank/DDBJ whole genome shotgun (WGS) entry which is preliminary data.</text>
</comment>
<keyword evidence="1 3" id="KW-0378">Hydrolase</keyword>
<sequence>MDTSFRAHVARQVLLIKKQQNRKRPLDLTKLPKRPKGESALRKAVISRILEIETETRYYGGVECEWVVPKKRHSEMVLYYLHGGAYIGGSPATHRYFISQITKRAQCSAVVIDYRLAPENTFPAAVIDAVKSYRGLLESGVEARNIVLGGDSAGGGLALALVQELKKLGLALPRRIFLLSPWTDLTGSGSSVMTNSKIDPWLNSDGISLTAKLYLGENDPSHPLASPLFGNLDDCSETIIFVGSDEILFDDSLRLYDNLARIGIRCKLIIGEHLWHVWPLFPIPEAKATWNAIASFLNFGLST</sequence>
<evidence type="ECO:0000256" key="1">
    <source>
        <dbReference type="ARBA" id="ARBA00022801"/>
    </source>
</evidence>
<dbReference type="OrthoDB" id="128186at2"/>
<dbReference type="Proteomes" id="UP000032360">
    <property type="component" value="Unassembled WGS sequence"/>
</dbReference>
<dbReference type="PANTHER" id="PTHR48081:SF8">
    <property type="entry name" value="ALPHA_BETA HYDROLASE FOLD-3 DOMAIN-CONTAINING PROTEIN-RELATED"/>
    <property type="match status" value="1"/>
</dbReference>
<gene>
    <name evidence="3" type="primary">mlhB2</name>
    <name evidence="3" type="ORF">AXFE_29400</name>
</gene>
<dbReference type="STRING" id="1280514.AXFE_29400"/>
<proteinExistence type="predicted"/>
<dbReference type="EMBL" id="JXYS01000093">
    <property type="protein sequence ID" value="KJF16205.1"/>
    <property type="molecule type" value="Genomic_DNA"/>
</dbReference>
<name>A0A0D8HE19_9ACTN</name>
<feature type="domain" description="Alpha/beta hydrolase fold-3" evidence="2">
    <location>
        <begin position="79"/>
        <end position="278"/>
    </location>
</feature>
<dbReference type="InterPro" id="IPR029058">
    <property type="entry name" value="AB_hydrolase_fold"/>
</dbReference>
<dbReference type="AlphaFoldDB" id="A0A0D8HE19"/>